<dbReference type="PANTHER" id="PTHR30520">
    <property type="entry name" value="FORMATE TRANSPORTER-RELATED"/>
    <property type="match status" value="1"/>
</dbReference>
<name>A0ABR5AXA8_BACBA</name>
<feature type="transmembrane region" description="Helical" evidence="6">
    <location>
        <begin position="156"/>
        <end position="177"/>
    </location>
</feature>
<comment type="similarity">
    <text evidence="5">Belongs to the FNT transporter (TC 1.A.16) family.</text>
</comment>
<evidence type="ECO:0000256" key="2">
    <source>
        <dbReference type="ARBA" id="ARBA00022692"/>
    </source>
</evidence>
<reference evidence="7 8" key="1">
    <citation type="submission" date="2015-01" db="EMBL/GenBank/DDBJ databases">
        <title>Genome Assembly of Bacillus badius MTCC 1458.</title>
        <authorList>
            <person name="Verma A."/>
            <person name="Khatri I."/>
            <person name="Mual P."/>
            <person name="Subramanian S."/>
            <person name="Krishnamurthi S."/>
        </authorList>
    </citation>
    <scope>NUCLEOTIDE SEQUENCE [LARGE SCALE GENOMIC DNA]</scope>
    <source>
        <strain evidence="7 8">MTCC 1458</strain>
    </source>
</reference>
<feature type="transmembrane region" description="Helical" evidence="6">
    <location>
        <begin position="57"/>
        <end position="79"/>
    </location>
</feature>
<evidence type="ECO:0000313" key="8">
    <source>
        <dbReference type="Proteomes" id="UP000031982"/>
    </source>
</evidence>
<evidence type="ECO:0000256" key="3">
    <source>
        <dbReference type="ARBA" id="ARBA00022989"/>
    </source>
</evidence>
<feature type="transmembrane region" description="Helical" evidence="6">
    <location>
        <begin position="108"/>
        <end position="128"/>
    </location>
</feature>
<dbReference type="PANTHER" id="PTHR30520:SF6">
    <property type="entry name" value="FORMATE_NITRATE FAMILY TRANSPORTER (EUROFUNG)"/>
    <property type="match status" value="1"/>
</dbReference>
<accession>A0ABR5AXA8</accession>
<dbReference type="InterPro" id="IPR023271">
    <property type="entry name" value="Aquaporin-like"/>
</dbReference>
<dbReference type="InterPro" id="IPR000292">
    <property type="entry name" value="For/NO2_transpt"/>
</dbReference>
<feature type="transmembrane region" description="Helical" evidence="6">
    <location>
        <begin position="21"/>
        <end position="45"/>
    </location>
</feature>
<comment type="subcellular location">
    <subcellularLocation>
        <location evidence="1">Membrane</location>
        <topology evidence="1">Multi-pass membrane protein</topology>
    </subcellularLocation>
</comment>
<feature type="transmembrane region" description="Helical" evidence="6">
    <location>
        <begin position="189"/>
        <end position="216"/>
    </location>
</feature>
<dbReference type="EMBL" id="JXLP01000003">
    <property type="protein sequence ID" value="KIL79364.1"/>
    <property type="molecule type" value="Genomic_DNA"/>
</dbReference>
<evidence type="ECO:0000256" key="6">
    <source>
        <dbReference type="SAM" id="Phobius"/>
    </source>
</evidence>
<dbReference type="RefSeq" id="WP_041113479.1">
    <property type="nucleotide sequence ID" value="NZ_JARTHD010000018.1"/>
</dbReference>
<organism evidence="7 8">
    <name type="scientific">Bacillus badius</name>
    <dbReference type="NCBI Taxonomy" id="1455"/>
    <lineage>
        <taxon>Bacteria</taxon>
        <taxon>Bacillati</taxon>
        <taxon>Bacillota</taxon>
        <taxon>Bacilli</taxon>
        <taxon>Bacillales</taxon>
        <taxon>Bacillaceae</taxon>
        <taxon>Pseudobacillus</taxon>
    </lineage>
</organism>
<keyword evidence="8" id="KW-1185">Reference proteome</keyword>
<evidence type="ECO:0000256" key="4">
    <source>
        <dbReference type="ARBA" id="ARBA00023136"/>
    </source>
</evidence>
<dbReference type="Gene3D" id="1.20.1080.10">
    <property type="entry name" value="Glycerol uptake facilitator protein"/>
    <property type="match status" value="1"/>
</dbReference>
<gene>
    <name evidence="7" type="ORF">SD77_3230</name>
</gene>
<proteinExistence type="inferred from homology"/>
<sequence>MAYHNPQHIARLAIEAGTKKVHLPFLSVLLLGFLGGAFISIGYLADIRVIASLPHEWGSFSAFLGAAVFPVGLMLIIVAGGELLTGNMMAVSMACLAKRITAAQLIKNWFWITISNFIGALFVAYFFGHIAELTASGPYLEKTVSTAAAKLESEPLAVLFSAIGCNWLVGLAVWMAYGADDIGGKILAIWFPIMAFVAIGFQHVVANMFIIPAAIFEGHFNWMDYFRNFILVFIGNAIGGTLFVSVFYWTAYRQELVPDSSFESKEE</sequence>
<comment type="caution">
    <text evidence="7">The sequence shown here is derived from an EMBL/GenBank/DDBJ whole genome shotgun (WGS) entry which is preliminary data.</text>
</comment>
<protein>
    <submittedName>
        <fullName evidence="7">Formate efflux transporter</fullName>
    </submittedName>
</protein>
<keyword evidence="3 6" id="KW-1133">Transmembrane helix</keyword>
<evidence type="ECO:0000256" key="1">
    <source>
        <dbReference type="ARBA" id="ARBA00004141"/>
    </source>
</evidence>
<dbReference type="Proteomes" id="UP000031982">
    <property type="component" value="Unassembled WGS sequence"/>
</dbReference>
<keyword evidence="2 6" id="KW-0812">Transmembrane</keyword>
<dbReference type="Pfam" id="PF01226">
    <property type="entry name" value="Form_Nir_trans"/>
    <property type="match status" value="1"/>
</dbReference>
<feature type="transmembrane region" description="Helical" evidence="6">
    <location>
        <begin position="228"/>
        <end position="251"/>
    </location>
</feature>
<evidence type="ECO:0000256" key="5">
    <source>
        <dbReference type="ARBA" id="ARBA00049660"/>
    </source>
</evidence>
<keyword evidence="4 6" id="KW-0472">Membrane</keyword>
<evidence type="ECO:0000313" key="7">
    <source>
        <dbReference type="EMBL" id="KIL79364.1"/>
    </source>
</evidence>